<dbReference type="AlphaFoldDB" id="A0A101HFM8"/>
<name>A0A101HFM8_9BACT</name>
<reference evidence="3" key="1">
    <citation type="journal article" date="2015" name="MBio">
        <title>Genome-Resolved Metagenomic Analysis Reveals Roles for Candidate Phyla and Other Microbial Community Members in Biogeochemical Transformations in Oil Reservoirs.</title>
        <authorList>
            <person name="Hu P."/>
            <person name="Tom L."/>
            <person name="Singh A."/>
            <person name="Thomas B.C."/>
            <person name="Baker B.J."/>
            <person name="Piceno Y.M."/>
            <person name="Andersen G.L."/>
            <person name="Banfield J.F."/>
        </authorList>
    </citation>
    <scope>NUCLEOTIDE SEQUENCE [LARGE SCALE GENOMIC DNA]</scope>
</reference>
<evidence type="ECO:0000313" key="2">
    <source>
        <dbReference type="EMBL" id="KUK75991.1"/>
    </source>
</evidence>
<sequence>MNQIEIQPKPETVVEQAQEVLPPTSVEELNVPQEPVISEVSTPPVSVAVETDVAPKVDQAGPKLSYGFPLEQNSDEENPANMVAEKIQGLPPRE</sequence>
<dbReference type="EMBL" id="LGGO01000226">
    <property type="protein sequence ID" value="KUK75991.1"/>
    <property type="molecule type" value="Genomic_DNA"/>
</dbReference>
<evidence type="ECO:0000256" key="1">
    <source>
        <dbReference type="SAM" id="MobiDB-lite"/>
    </source>
</evidence>
<accession>A0A101HFM8</accession>
<comment type="caution">
    <text evidence="2">The sequence shown here is derived from an EMBL/GenBank/DDBJ whole genome shotgun (WGS) entry which is preliminary data.</text>
</comment>
<gene>
    <name evidence="2" type="ORF">XD93_1161</name>
</gene>
<feature type="region of interest" description="Disordered" evidence="1">
    <location>
        <begin position="58"/>
        <end position="94"/>
    </location>
</feature>
<evidence type="ECO:0000313" key="3">
    <source>
        <dbReference type="Proteomes" id="UP000053904"/>
    </source>
</evidence>
<proteinExistence type="predicted"/>
<protein>
    <submittedName>
        <fullName evidence="2">Uncharacterized protein</fullName>
    </submittedName>
</protein>
<organism evidence="2 3">
    <name type="scientific">candidate division WS6 bacterium 34_10</name>
    <dbReference type="NCBI Taxonomy" id="1641389"/>
    <lineage>
        <taxon>Bacteria</taxon>
        <taxon>Candidatus Dojkabacteria</taxon>
    </lineage>
</organism>
<dbReference type="Proteomes" id="UP000053904">
    <property type="component" value="Unassembled WGS sequence"/>
</dbReference>